<proteinExistence type="predicted"/>
<dbReference type="RefSeq" id="WP_094453356.1">
    <property type="nucleotide sequence ID" value="NZ_NOXU01000018.1"/>
</dbReference>
<dbReference type="OrthoDB" id="9907476at2"/>
<sequence>MKFPPHISRTAGAQAIASVAAFISGVAALLASIFWMGSVPLPLGIAGIVGGWLLFELSMQRTAKDNGTDVGR</sequence>
<keyword evidence="1" id="KW-0812">Transmembrane</keyword>
<dbReference type="EMBL" id="NOXU01000018">
    <property type="protein sequence ID" value="OYQ37039.1"/>
    <property type="molecule type" value="Genomic_DNA"/>
</dbReference>
<evidence type="ECO:0000313" key="3">
    <source>
        <dbReference type="Proteomes" id="UP000216998"/>
    </source>
</evidence>
<keyword evidence="3" id="KW-1185">Reference proteome</keyword>
<organism evidence="2 3">
    <name type="scientific">Niveispirillum lacus</name>
    <dbReference type="NCBI Taxonomy" id="1981099"/>
    <lineage>
        <taxon>Bacteria</taxon>
        <taxon>Pseudomonadati</taxon>
        <taxon>Pseudomonadota</taxon>
        <taxon>Alphaproteobacteria</taxon>
        <taxon>Rhodospirillales</taxon>
        <taxon>Azospirillaceae</taxon>
        <taxon>Niveispirillum</taxon>
    </lineage>
</organism>
<feature type="transmembrane region" description="Helical" evidence="1">
    <location>
        <begin position="41"/>
        <end position="59"/>
    </location>
</feature>
<feature type="transmembrane region" description="Helical" evidence="1">
    <location>
        <begin position="12"/>
        <end position="35"/>
    </location>
</feature>
<evidence type="ECO:0000256" key="1">
    <source>
        <dbReference type="SAM" id="Phobius"/>
    </source>
</evidence>
<protein>
    <submittedName>
        <fullName evidence="2">Uncharacterized protein</fullName>
    </submittedName>
</protein>
<comment type="caution">
    <text evidence="2">The sequence shown here is derived from an EMBL/GenBank/DDBJ whole genome shotgun (WGS) entry which is preliminary data.</text>
</comment>
<keyword evidence="1" id="KW-0472">Membrane</keyword>
<reference evidence="2 3" key="1">
    <citation type="submission" date="2017-07" db="EMBL/GenBank/DDBJ databases">
        <title>Niveispirillum cyanobacteriorum sp. nov., isolated from cyanobacterial aggregates in a eutrophic lake.</title>
        <authorList>
            <person name="Cai H."/>
        </authorList>
    </citation>
    <scope>NUCLEOTIDE SEQUENCE [LARGE SCALE GENOMIC DNA]</scope>
    <source>
        <strain evidence="3">TH1-14</strain>
    </source>
</reference>
<name>A0A255Z6H4_9PROT</name>
<evidence type="ECO:0000313" key="2">
    <source>
        <dbReference type="EMBL" id="OYQ37039.1"/>
    </source>
</evidence>
<keyword evidence="1" id="KW-1133">Transmembrane helix</keyword>
<dbReference type="Proteomes" id="UP000216998">
    <property type="component" value="Unassembled WGS sequence"/>
</dbReference>
<gene>
    <name evidence="2" type="ORF">CHU95_02350</name>
</gene>
<accession>A0A255Z6H4</accession>
<dbReference type="AlphaFoldDB" id="A0A255Z6H4"/>